<gene>
    <name evidence="5" type="ORF">FHX76_002017</name>
</gene>
<dbReference type="Proteomes" id="UP000541033">
    <property type="component" value="Unassembled WGS sequence"/>
</dbReference>
<sequence length="381" mass="40580">MTDRILLSSPDVGELEENYLINAFRSGWIAPVGPDLNAFESELAERVGVAHGVALSSGTAALHLALLGVGVQPGDIVITSTMTFAATANSITYTGAQPYFVDSDPLTGNIDPDLVEQALESLTREGKRVGALLPVDLLGKAVDYTRLSDIAAKYGVPLVADAAESLGASHGGRQAGSFGTASAVSFNGNKIITSSGGGMLLSNSQELADRARYLSTQARQPVAHYEHTDIGYNYRLSNLLAALGRAQLSRLDSMMAKRARWRSLYRDAFSSVPGVTIFGAAREGDDADDNYWLTSILVDEAEAGWAASELSAHLTLADIESRPLWKPMHLQPIFVGAPSLTNGVSERFFDTGLTLPSGSVLSEEQFGRVLTSIQQFLGERG</sequence>
<dbReference type="Gene3D" id="3.90.1150.10">
    <property type="entry name" value="Aspartate Aminotransferase, domain 1"/>
    <property type="match status" value="1"/>
</dbReference>
<keyword evidence="3 4" id="KW-0663">Pyridoxal phosphate</keyword>
<comment type="similarity">
    <text evidence="4">Belongs to the DegT/DnrJ/EryC1 family.</text>
</comment>
<feature type="modified residue" description="N6-(pyridoxal phosphate)lysine" evidence="3">
    <location>
        <position position="190"/>
    </location>
</feature>
<dbReference type="InterPro" id="IPR015421">
    <property type="entry name" value="PyrdxlP-dep_Trfase_major"/>
</dbReference>
<dbReference type="Gene3D" id="3.40.640.10">
    <property type="entry name" value="Type I PLP-dependent aspartate aminotransferase-like (Major domain)"/>
    <property type="match status" value="1"/>
</dbReference>
<dbReference type="PIRSF" id="PIRSF000390">
    <property type="entry name" value="PLP_StrS"/>
    <property type="match status" value="1"/>
</dbReference>
<dbReference type="AlphaFoldDB" id="A0A7X5R1Y5"/>
<organism evidence="5 6">
    <name type="scientific">Lysinibacter cavernae</name>
    <dbReference type="NCBI Taxonomy" id="1640652"/>
    <lineage>
        <taxon>Bacteria</taxon>
        <taxon>Bacillati</taxon>
        <taxon>Actinomycetota</taxon>
        <taxon>Actinomycetes</taxon>
        <taxon>Micrococcales</taxon>
        <taxon>Microbacteriaceae</taxon>
        <taxon>Lysinibacter</taxon>
    </lineage>
</organism>
<dbReference type="RefSeq" id="WP_167150538.1">
    <property type="nucleotide sequence ID" value="NZ_JAAMOX010000002.1"/>
</dbReference>
<comment type="caution">
    <text evidence="5">The sequence shown here is derived from an EMBL/GenBank/DDBJ whole genome shotgun (WGS) entry which is preliminary data.</text>
</comment>
<protein>
    <submittedName>
        <fullName evidence="5">dTDP-4-amino-4,6-dideoxygalactose transaminase</fullName>
    </submittedName>
</protein>
<dbReference type="SUPFAM" id="SSF53383">
    <property type="entry name" value="PLP-dependent transferases"/>
    <property type="match status" value="1"/>
</dbReference>
<evidence type="ECO:0000256" key="4">
    <source>
        <dbReference type="RuleBase" id="RU004508"/>
    </source>
</evidence>
<dbReference type="PANTHER" id="PTHR30244">
    <property type="entry name" value="TRANSAMINASE"/>
    <property type="match status" value="1"/>
</dbReference>
<keyword evidence="6" id="KW-1185">Reference proteome</keyword>
<dbReference type="InterPro" id="IPR015424">
    <property type="entry name" value="PyrdxlP-dep_Trfase"/>
</dbReference>
<evidence type="ECO:0000256" key="1">
    <source>
        <dbReference type="ARBA" id="ARBA00001933"/>
    </source>
</evidence>
<evidence type="ECO:0000256" key="2">
    <source>
        <dbReference type="PIRSR" id="PIRSR000390-1"/>
    </source>
</evidence>
<dbReference type="GO" id="GO:0030170">
    <property type="term" value="F:pyridoxal phosphate binding"/>
    <property type="evidence" value="ECO:0007669"/>
    <property type="project" value="TreeGrafter"/>
</dbReference>
<dbReference type="Pfam" id="PF01041">
    <property type="entry name" value="DegT_DnrJ_EryC1"/>
    <property type="match status" value="1"/>
</dbReference>
<evidence type="ECO:0000313" key="6">
    <source>
        <dbReference type="Proteomes" id="UP000541033"/>
    </source>
</evidence>
<dbReference type="InterPro" id="IPR015422">
    <property type="entry name" value="PyrdxlP-dep_Trfase_small"/>
</dbReference>
<comment type="cofactor">
    <cofactor evidence="1">
        <name>pyridoxal 5'-phosphate</name>
        <dbReference type="ChEBI" id="CHEBI:597326"/>
    </cofactor>
</comment>
<dbReference type="GO" id="GO:0008483">
    <property type="term" value="F:transaminase activity"/>
    <property type="evidence" value="ECO:0007669"/>
    <property type="project" value="TreeGrafter"/>
</dbReference>
<dbReference type="GO" id="GO:0000271">
    <property type="term" value="P:polysaccharide biosynthetic process"/>
    <property type="evidence" value="ECO:0007669"/>
    <property type="project" value="TreeGrafter"/>
</dbReference>
<dbReference type="EMBL" id="JAAMOX010000002">
    <property type="protein sequence ID" value="NIH54121.1"/>
    <property type="molecule type" value="Genomic_DNA"/>
</dbReference>
<name>A0A7X5R1Y5_9MICO</name>
<dbReference type="InterPro" id="IPR000653">
    <property type="entry name" value="DegT/StrS_aminotransferase"/>
</dbReference>
<accession>A0A7X5R1Y5</accession>
<evidence type="ECO:0000313" key="5">
    <source>
        <dbReference type="EMBL" id="NIH54121.1"/>
    </source>
</evidence>
<feature type="active site" description="Proton acceptor" evidence="2">
    <location>
        <position position="190"/>
    </location>
</feature>
<evidence type="ECO:0000256" key="3">
    <source>
        <dbReference type="PIRSR" id="PIRSR000390-2"/>
    </source>
</evidence>
<reference evidence="5 6" key="1">
    <citation type="submission" date="2020-02" db="EMBL/GenBank/DDBJ databases">
        <title>Sequencing the genomes of 1000 actinobacteria strains.</title>
        <authorList>
            <person name="Klenk H.-P."/>
        </authorList>
    </citation>
    <scope>NUCLEOTIDE SEQUENCE [LARGE SCALE GENOMIC DNA]</scope>
    <source>
        <strain evidence="5 6">DSM 27960</strain>
    </source>
</reference>
<proteinExistence type="inferred from homology"/>
<dbReference type="PANTHER" id="PTHR30244:SF34">
    <property type="entry name" value="DTDP-4-AMINO-4,6-DIDEOXYGALACTOSE TRANSAMINASE"/>
    <property type="match status" value="1"/>
</dbReference>
<dbReference type="CDD" id="cd00616">
    <property type="entry name" value="AHBA_syn"/>
    <property type="match status" value="1"/>
</dbReference>